<dbReference type="AlphaFoldDB" id="A0A9P0HMT6"/>
<sequence>MNDIYIYILWKKICKICNANGKKAITY</sequence>
<dbReference type="EMBL" id="OV725082">
    <property type="protein sequence ID" value="CAH1404765.1"/>
    <property type="molecule type" value="Genomic_DNA"/>
</dbReference>
<dbReference type="Proteomes" id="UP001152798">
    <property type="component" value="Chromosome 6"/>
</dbReference>
<evidence type="ECO:0000313" key="1">
    <source>
        <dbReference type="EMBL" id="CAH1404765.1"/>
    </source>
</evidence>
<protein>
    <submittedName>
        <fullName evidence="1">Uncharacterized protein</fullName>
    </submittedName>
</protein>
<keyword evidence="2" id="KW-1185">Reference proteome</keyword>
<gene>
    <name evidence="1" type="ORF">NEZAVI_LOCUS13119</name>
</gene>
<organism evidence="1 2">
    <name type="scientific">Nezara viridula</name>
    <name type="common">Southern green stink bug</name>
    <name type="synonym">Cimex viridulus</name>
    <dbReference type="NCBI Taxonomy" id="85310"/>
    <lineage>
        <taxon>Eukaryota</taxon>
        <taxon>Metazoa</taxon>
        <taxon>Ecdysozoa</taxon>
        <taxon>Arthropoda</taxon>
        <taxon>Hexapoda</taxon>
        <taxon>Insecta</taxon>
        <taxon>Pterygota</taxon>
        <taxon>Neoptera</taxon>
        <taxon>Paraneoptera</taxon>
        <taxon>Hemiptera</taxon>
        <taxon>Heteroptera</taxon>
        <taxon>Panheteroptera</taxon>
        <taxon>Pentatomomorpha</taxon>
        <taxon>Pentatomoidea</taxon>
        <taxon>Pentatomidae</taxon>
        <taxon>Pentatominae</taxon>
        <taxon>Nezara</taxon>
    </lineage>
</organism>
<evidence type="ECO:0000313" key="2">
    <source>
        <dbReference type="Proteomes" id="UP001152798"/>
    </source>
</evidence>
<reference evidence="1" key="1">
    <citation type="submission" date="2022-01" db="EMBL/GenBank/DDBJ databases">
        <authorList>
            <person name="King R."/>
        </authorList>
    </citation>
    <scope>NUCLEOTIDE SEQUENCE</scope>
</reference>
<name>A0A9P0HMT6_NEZVI</name>
<feature type="non-terminal residue" evidence="1">
    <location>
        <position position="27"/>
    </location>
</feature>
<proteinExistence type="predicted"/>
<accession>A0A9P0HMT6</accession>